<evidence type="ECO:0000313" key="3">
    <source>
        <dbReference type="Proteomes" id="UP000334340"/>
    </source>
</evidence>
<dbReference type="Gene3D" id="3.40.50.300">
    <property type="entry name" value="P-loop containing nucleotide triphosphate hydrolases"/>
    <property type="match status" value="1"/>
</dbReference>
<keyword evidence="2" id="KW-0808">Transferase</keyword>
<dbReference type="SUPFAM" id="SSF52540">
    <property type="entry name" value="P-loop containing nucleoside triphosphate hydrolases"/>
    <property type="match status" value="1"/>
</dbReference>
<dbReference type="EMBL" id="CABIKM010000019">
    <property type="protein sequence ID" value="VUZ84865.1"/>
    <property type="molecule type" value="Genomic_DNA"/>
</dbReference>
<feature type="domain" description="Sulfotransferase" evidence="1">
    <location>
        <begin position="22"/>
        <end position="295"/>
    </location>
</feature>
<evidence type="ECO:0000259" key="1">
    <source>
        <dbReference type="Pfam" id="PF00685"/>
    </source>
</evidence>
<accession>A0A564ZHV0</accession>
<proteinExistence type="predicted"/>
<dbReference type="InterPro" id="IPR000863">
    <property type="entry name" value="Sulfotransferase_dom"/>
</dbReference>
<dbReference type="Pfam" id="PF00685">
    <property type="entry name" value="Sulfotransfer_1"/>
    <property type="match status" value="1"/>
</dbReference>
<keyword evidence="3" id="KW-1185">Reference proteome</keyword>
<sequence>MIAQIKRAIASTTNIHLAGNRPNVFIFSTPRSGSTWLMELILTQPGFKPCNEPFNLWDPDVSQCLARLDITDWADLHTLHGHHAMHTYIQGFCDGRLRFKNPFFYRNYFRLMTHRIVFKILHAGEERINWFRDTFNGRIVFLLRHPIAVSVSRKFYPRLDAFLNTEYSEHFSERQLREARKIIDSGTRLEQGVLDWCLQNAVPLRDATPDWIIISYEQLIIDPRPVLKVLASRLELPIPERMVQRLTIPSASTHKCDEKTKQVLKNRKENNRWVLEKWREKVTEEEERRAMEILEQFNVDLYRFGDPACKLVVS</sequence>
<evidence type="ECO:0000313" key="2">
    <source>
        <dbReference type="EMBL" id="VUZ84865.1"/>
    </source>
</evidence>
<reference evidence="2 3" key="1">
    <citation type="submission" date="2019-07" db="EMBL/GenBank/DDBJ databases">
        <authorList>
            <person name="Cremers G."/>
        </authorList>
    </citation>
    <scope>NUCLEOTIDE SEQUENCE [LARGE SCALE GENOMIC DNA]</scope>
</reference>
<organism evidence="2 3">
    <name type="scientific">Candidatus Methylomirabilis lanthanidiphila</name>
    <dbReference type="NCBI Taxonomy" id="2211376"/>
    <lineage>
        <taxon>Bacteria</taxon>
        <taxon>Candidatus Methylomirabilota</taxon>
        <taxon>Candidatus Methylomirabilia</taxon>
        <taxon>Candidatus Methylomirabilales</taxon>
        <taxon>Candidatus Methylomirabilaceae</taxon>
        <taxon>Candidatus Methylomirabilis</taxon>
    </lineage>
</organism>
<dbReference type="GO" id="GO:0008146">
    <property type="term" value="F:sulfotransferase activity"/>
    <property type="evidence" value="ECO:0007669"/>
    <property type="project" value="InterPro"/>
</dbReference>
<dbReference type="Proteomes" id="UP000334340">
    <property type="component" value="Unassembled WGS sequence"/>
</dbReference>
<protein>
    <submittedName>
        <fullName evidence="2">Sulfotransferase domain protein</fullName>
    </submittedName>
</protein>
<dbReference type="AlphaFoldDB" id="A0A564ZHV0"/>
<dbReference type="InterPro" id="IPR027417">
    <property type="entry name" value="P-loop_NTPase"/>
</dbReference>
<name>A0A564ZHV0_9BACT</name>
<gene>
    <name evidence="2" type="ORF">MELA_01240</name>
</gene>